<dbReference type="Proteomes" id="UP000267654">
    <property type="component" value="Unassembled WGS sequence"/>
</dbReference>
<gene>
    <name evidence="16" type="primary">coaX</name>
    <name evidence="17" type="ORF">DRI96_01220</name>
</gene>
<evidence type="ECO:0000256" key="6">
    <source>
        <dbReference type="ARBA" id="ARBA00012102"/>
    </source>
</evidence>
<reference evidence="17 18" key="1">
    <citation type="submission" date="2018-06" db="EMBL/GenBank/DDBJ databases">
        <title>Extensive metabolic versatility and redundancy in microbially diverse, dynamic hydrothermal sediments.</title>
        <authorList>
            <person name="Dombrowski N."/>
            <person name="Teske A."/>
            <person name="Baker B.J."/>
        </authorList>
    </citation>
    <scope>NUCLEOTIDE SEQUENCE [LARGE SCALE GENOMIC DNA]</scope>
    <source>
        <strain evidence="17">B19_G9</strain>
    </source>
</reference>
<proteinExistence type="inferred from homology"/>
<keyword evidence="12 16" id="KW-0630">Potassium</keyword>
<comment type="pathway">
    <text evidence="4 16">Cofactor biosynthesis; coenzyme A biosynthesis; CoA from (R)-pantothenate: step 1/5.</text>
</comment>
<dbReference type="GO" id="GO:0005737">
    <property type="term" value="C:cytoplasm"/>
    <property type="evidence" value="ECO:0007669"/>
    <property type="project" value="UniProtKB-SubCell"/>
</dbReference>
<dbReference type="SUPFAM" id="SSF53067">
    <property type="entry name" value="Actin-like ATPase domain"/>
    <property type="match status" value="2"/>
</dbReference>
<evidence type="ECO:0000256" key="2">
    <source>
        <dbReference type="ARBA" id="ARBA00001958"/>
    </source>
</evidence>
<evidence type="ECO:0000256" key="12">
    <source>
        <dbReference type="ARBA" id="ARBA00022958"/>
    </source>
</evidence>
<evidence type="ECO:0000256" key="5">
    <source>
        <dbReference type="ARBA" id="ARBA00011738"/>
    </source>
</evidence>
<evidence type="ECO:0000256" key="1">
    <source>
        <dbReference type="ARBA" id="ARBA00001206"/>
    </source>
</evidence>
<dbReference type="Pfam" id="PF03309">
    <property type="entry name" value="Pan_kinase"/>
    <property type="match status" value="1"/>
</dbReference>
<evidence type="ECO:0000256" key="14">
    <source>
        <dbReference type="ARBA" id="ARBA00038036"/>
    </source>
</evidence>
<dbReference type="Gene3D" id="3.30.420.40">
    <property type="match status" value="2"/>
</dbReference>
<keyword evidence="7 16" id="KW-0963">Cytoplasm</keyword>
<comment type="function">
    <text evidence="16">Catalyzes the phosphorylation of pantothenate (Pan), the first step in CoA biosynthesis.</text>
</comment>
<dbReference type="GO" id="GO:0015937">
    <property type="term" value="P:coenzyme A biosynthetic process"/>
    <property type="evidence" value="ECO:0007669"/>
    <property type="project" value="UniProtKB-UniRule"/>
</dbReference>
<dbReference type="EC" id="2.7.1.33" evidence="6 16"/>
<name>A0A662DJZ0_UNCAE</name>
<feature type="binding site" evidence="16">
    <location>
        <position position="182"/>
    </location>
    <ligand>
        <name>substrate</name>
    </ligand>
</feature>
<dbReference type="NCBIfam" id="TIGR00671">
    <property type="entry name" value="baf"/>
    <property type="match status" value="1"/>
</dbReference>
<dbReference type="GO" id="GO:0004594">
    <property type="term" value="F:pantothenate kinase activity"/>
    <property type="evidence" value="ECO:0007669"/>
    <property type="project" value="UniProtKB-UniRule"/>
</dbReference>
<evidence type="ECO:0000256" key="15">
    <source>
        <dbReference type="ARBA" id="ARBA00040883"/>
    </source>
</evidence>
<evidence type="ECO:0000256" key="9">
    <source>
        <dbReference type="ARBA" id="ARBA00022741"/>
    </source>
</evidence>
<keyword evidence="16" id="KW-0479">Metal-binding</keyword>
<dbReference type="EMBL" id="QMQB01000030">
    <property type="protein sequence ID" value="RLE14603.1"/>
    <property type="molecule type" value="Genomic_DNA"/>
</dbReference>
<evidence type="ECO:0000313" key="17">
    <source>
        <dbReference type="EMBL" id="RLE14603.1"/>
    </source>
</evidence>
<feature type="binding site" evidence="16">
    <location>
        <position position="130"/>
    </location>
    <ligand>
        <name>ATP</name>
        <dbReference type="ChEBI" id="CHEBI:30616"/>
    </ligand>
</feature>
<keyword evidence="11 16" id="KW-0067">ATP-binding</keyword>
<dbReference type="InterPro" id="IPR043129">
    <property type="entry name" value="ATPase_NBD"/>
</dbReference>
<organism evidence="17 18">
    <name type="scientific">Aerophobetes bacterium</name>
    <dbReference type="NCBI Taxonomy" id="2030807"/>
    <lineage>
        <taxon>Bacteria</taxon>
        <taxon>Candidatus Aerophobota</taxon>
    </lineage>
</organism>
<dbReference type="InterPro" id="IPR004619">
    <property type="entry name" value="Type_III_PanK"/>
</dbReference>
<protein>
    <recommendedName>
        <fullName evidence="15 16">Type III pantothenate kinase</fullName>
        <ecNumber evidence="6 16">2.7.1.33</ecNumber>
    </recommendedName>
    <alternativeName>
        <fullName evidence="16">PanK-III</fullName>
    </alternativeName>
    <alternativeName>
        <fullName evidence="16">Pantothenic acid kinase</fullName>
    </alternativeName>
</protein>
<evidence type="ECO:0000256" key="8">
    <source>
        <dbReference type="ARBA" id="ARBA00022679"/>
    </source>
</evidence>
<evidence type="ECO:0000256" key="4">
    <source>
        <dbReference type="ARBA" id="ARBA00005225"/>
    </source>
</evidence>
<evidence type="ECO:0000256" key="16">
    <source>
        <dbReference type="HAMAP-Rule" id="MF_01274"/>
    </source>
</evidence>
<evidence type="ECO:0000256" key="11">
    <source>
        <dbReference type="ARBA" id="ARBA00022840"/>
    </source>
</evidence>
<dbReference type="PANTHER" id="PTHR34265:SF1">
    <property type="entry name" value="TYPE III PANTOTHENATE KINASE"/>
    <property type="match status" value="1"/>
</dbReference>
<comment type="cofactor">
    <cofactor evidence="2">
        <name>K(+)</name>
        <dbReference type="ChEBI" id="CHEBI:29103"/>
    </cofactor>
</comment>
<feature type="binding site" evidence="16">
    <location>
        <begin position="105"/>
        <end position="108"/>
    </location>
    <ligand>
        <name>substrate</name>
    </ligand>
</feature>
<keyword evidence="8 16" id="KW-0808">Transferase</keyword>
<sequence length="252" mass="27563">MNLVIDIGNTVVKVGLFEKEKLLLRGNFSTHPYRESDEWGISLKNWLNIHLGSSIIDKVIISSVAQTALVPIKKAIPRYFKVNPVEVNYKLAGIPVLCDNPEEVGADRIANAVAIVRMYTLPAVAVDFGTATTFDVISERGEYIGGVIAPGIRVASESLWQRAERLFPVEFRKPSFVIGKNTADNLTSGIFYGCIGMVKEILNQIEHEMGQIKSIVATGGLGEIVSSECKMISSVNPDLTLQGLNFIALDLK</sequence>
<dbReference type="CDD" id="cd24015">
    <property type="entry name" value="ASKHA_NBD_PanK-III"/>
    <property type="match status" value="1"/>
</dbReference>
<feature type="binding site" evidence="16">
    <location>
        <begin position="6"/>
        <end position="13"/>
    </location>
    <ligand>
        <name>ATP</name>
        <dbReference type="ChEBI" id="CHEBI:30616"/>
    </ligand>
</feature>
<evidence type="ECO:0000256" key="10">
    <source>
        <dbReference type="ARBA" id="ARBA00022777"/>
    </source>
</evidence>
<keyword evidence="10 16" id="KW-0418">Kinase</keyword>
<comment type="cofactor">
    <cofactor evidence="16">
        <name>NH4(+)</name>
        <dbReference type="ChEBI" id="CHEBI:28938"/>
    </cofactor>
    <cofactor evidence="16">
        <name>K(+)</name>
        <dbReference type="ChEBI" id="CHEBI:29103"/>
    </cofactor>
    <text evidence="16">A monovalent cation. Ammonium or potassium.</text>
</comment>
<feature type="active site" description="Proton acceptor" evidence="16">
    <location>
        <position position="107"/>
    </location>
</feature>
<dbReference type="UniPathway" id="UPA00241">
    <property type="reaction ID" value="UER00352"/>
</dbReference>
<dbReference type="GO" id="GO:0005524">
    <property type="term" value="F:ATP binding"/>
    <property type="evidence" value="ECO:0007669"/>
    <property type="project" value="UniProtKB-UniRule"/>
</dbReference>
<evidence type="ECO:0000256" key="3">
    <source>
        <dbReference type="ARBA" id="ARBA00004496"/>
    </source>
</evidence>
<comment type="similarity">
    <text evidence="14 16">Belongs to the type III pantothenate kinase family.</text>
</comment>
<evidence type="ECO:0000256" key="13">
    <source>
        <dbReference type="ARBA" id="ARBA00022993"/>
    </source>
</evidence>
<dbReference type="AlphaFoldDB" id="A0A662DJZ0"/>
<feature type="binding site" evidence="16">
    <location>
        <position position="127"/>
    </location>
    <ligand>
        <name>K(+)</name>
        <dbReference type="ChEBI" id="CHEBI:29103"/>
    </ligand>
</feature>
<keyword evidence="9 16" id="KW-0547">Nucleotide-binding</keyword>
<dbReference type="GO" id="GO:0046872">
    <property type="term" value="F:metal ion binding"/>
    <property type="evidence" value="ECO:0007669"/>
    <property type="project" value="UniProtKB-KW"/>
</dbReference>
<accession>A0A662DJZ0</accession>
<dbReference type="NCBIfam" id="NF009855">
    <property type="entry name" value="PRK13321.1"/>
    <property type="match status" value="1"/>
</dbReference>
<comment type="caution">
    <text evidence="16">Lacks conserved residue(s) required for the propagation of feature annotation.</text>
</comment>
<comment type="subcellular location">
    <subcellularLocation>
        <location evidence="3 16">Cytoplasm</location>
    </subcellularLocation>
</comment>
<keyword evidence="13 16" id="KW-0173">Coenzyme A biosynthesis</keyword>
<evidence type="ECO:0000256" key="7">
    <source>
        <dbReference type="ARBA" id="ARBA00022490"/>
    </source>
</evidence>
<comment type="caution">
    <text evidence="17">The sequence shown here is derived from an EMBL/GenBank/DDBJ whole genome shotgun (WGS) entry which is preliminary data.</text>
</comment>
<evidence type="ECO:0000313" key="18">
    <source>
        <dbReference type="Proteomes" id="UP000267654"/>
    </source>
</evidence>
<comment type="subunit">
    <text evidence="5 16">Homodimer.</text>
</comment>
<comment type="catalytic activity">
    <reaction evidence="1 16">
        <text>(R)-pantothenate + ATP = (R)-4'-phosphopantothenate + ADP + H(+)</text>
        <dbReference type="Rhea" id="RHEA:16373"/>
        <dbReference type="ChEBI" id="CHEBI:10986"/>
        <dbReference type="ChEBI" id="CHEBI:15378"/>
        <dbReference type="ChEBI" id="CHEBI:29032"/>
        <dbReference type="ChEBI" id="CHEBI:30616"/>
        <dbReference type="ChEBI" id="CHEBI:456216"/>
        <dbReference type="EC" id="2.7.1.33"/>
    </reaction>
</comment>
<dbReference type="HAMAP" id="MF_01274">
    <property type="entry name" value="Pantothen_kinase_3"/>
    <property type="match status" value="1"/>
</dbReference>
<dbReference type="PANTHER" id="PTHR34265">
    <property type="entry name" value="TYPE III PANTOTHENATE KINASE"/>
    <property type="match status" value="1"/>
</dbReference>